<gene>
    <name evidence="1" type="ORF">B2G88_14835</name>
</gene>
<dbReference type="Proteomes" id="UP000196084">
    <property type="component" value="Unassembled WGS sequence"/>
</dbReference>
<dbReference type="EMBL" id="MWPH01000003">
    <property type="protein sequence ID" value="OVE83700.1"/>
    <property type="molecule type" value="Genomic_DNA"/>
</dbReference>
<evidence type="ECO:0000313" key="1">
    <source>
        <dbReference type="EMBL" id="OVE83700.1"/>
    </source>
</evidence>
<comment type="caution">
    <text evidence="1">The sequence shown here is derived from an EMBL/GenBank/DDBJ whole genome shotgun (WGS) entry which is preliminary data.</text>
</comment>
<protein>
    <recommendedName>
        <fullName evidence="3">STAS/SEC14 domain-containing protein</fullName>
    </recommendedName>
</protein>
<evidence type="ECO:0000313" key="2">
    <source>
        <dbReference type="Proteomes" id="UP000196084"/>
    </source>
</evidence>
<evidence type="ECO:0008006" key="3">
    <source>
        <dbReference type="Google" id="ProtNLM"/>
    </source>
</evidence>
<sequence>MQSNTFADPAEYEWDFEKRGRVGIWDMTGWQGFADGDLEAASDHYRERGKRADIDATLAVFGETTQLPKETQEFMREAWSANIAYAGVEKAGFVAPGITALAVKSTIEGDDADVESFTDLETALEWAQS</sequence>
<dbReference type="RefSeq" id="WP_054862768.1">
    <property type="nucleotide sequence ID" value="NZ_MWPH01000003.1"/>
</dbReference>
<dbReference type="OrthoDB" id="195237at2157"/>
<accession>A0A202E6Y2</accession>
<keyword evidence="2" id="KW-1185">Reference proteome</keyword>
<dbReference type="AlphaFoldDB" id="A0A202E6Y2"/>
<organism evidence="1 2">
    <name type="scientific">Natronolimnobius baerhuensis</name>
    <dbReference type="NCBI Taxonomy" id="253108"/>
    <lineage>
        <taxon>Archaea</taxon>
        <taxon>Methanobacteriati</taxon>
        <taxon>Methanobacteriota</taxon>
        <taxon>Stenosarchaea group</taxon>
        <taxon>Halobacteria</taxon>
        <taxon>Halobacteriales</taxon>
        <taxon>Natrialbaceae</taxon>
        <taxon>Natronolimnobius</taxon>
    </lineage>
</organism>
<reference evidence="1 2" key="1">
    <citation type="submission" date="2017-02" db="EMBL/GenBank/DDBJ databases">
        <title>Natronthermophilus aegyptiacus gen. nov.,sp. nov., an aerobic, extremely halophilic alkalithermophilic archaeon isolated from the athalassohaline Wadi An Natrun, Egypt.</title>
        <authorList>
            <person name="Zhao B."/>
        </authorList>
    </citation>
    <scope>NUCLEOTIDE SEQUENCE [LARGE SCALE GENOMIC DNA]</scope>
    <source>
        <strain evidence="1 2">CGMCC 1.3597</strain>
    </source>
</reference>
<proteinExistence type="predicted"/>
<name>A0A202E6Y2_9EURY</name>